<reference evidence="1" key="2">
    <citation type="journal article" date="2015" name="Data Brief">
        <title>Shoot transcriptome of the giant reed, Arundo donax.</title>
        <authorList>
            <person name="Barrero R.A."/>
            <person name="Guerrero F.D."/>
            <person name="Moolhuijzen P."/>
            <person name="Goolsby J.A."/>
            <person name="Tidwell J."/>
            <person name="Bellgard S.E."/>
            <person name="Bellgard M.I."/>
        </authorList>
    </citation>
    <scope>NUCLEOTIDE SEQUENCE</scope>
    <source>
        <tissue evidence="1">Shoot tissue taken approximately 20 cm above the soil surface</tissue>
    </source>
</reference>
<accession>A0A0A9C291</accession>
<reference evidence="1" key="1">
    <citation type="submission" date="2014-09" db="EMBL/GenBank/DDBJ databases">
        <authorList>
            <person name="Magalhaes I.L.F."/>
            <person name="Oliveira U."/>
            <person name="Santos F.R."/>
            <person name="Vidigal T.H.D.A."/>
            <person name="Brescovit A.D."/>
            <person name="Santos A.J."/>
        </authorList>
    </citation>
    <scope>NUCLEOTIDE SEQUENCE</scope>
    <source>
        <tissue evidence="1">Shoot tissue taken approximately 20 cm above the soil surface</tissue>
    </source>
</reference>
<proteinExistence type="predicted"/>
<dbReference type="EMBL" id="GBRH01229322">
    <property type="protein sequence ID" value="JAD68573.1"/>
    <property type="molecule type" value="Transcribed_RNA"/>
</dbReference>
<evidence type="ECO:0000313" key="1">
    <source>
        <dbReference type="EMBL" id="JAD68573.1"/>
    </source>
</evidence>
<protein>
    <submittedName>
        <fullName evidence="1">Uncharacterized protein</fullName>
    </submittedName>
</protein>
<sequence>MFLPRLEHRK</sequence>
<organism evidence="1">
    <name type="scientific">Arundo donax</name>
    <name type="common">Giant reed</name>
    <name type="synonym">Donax arundinaceus</name>
    <dbReference type="NCBI Taxonomy" id="35708"/>
    <lineage>
        <taxon>Eukaryota</taxon>
        <taxon>Viridiplantae</taxon>
        <taxon>Streptophyta</taxon>
        <taxon>Embryophyta</taxon>
        <taxon>Tracheophyta</taxon>
        <taxon>Spermatophyta</taxon>
        <taxon>Magnoliopsida</taxon>
        <taxon>Liliopsida</taxon>
        <taxon>Poales</taxon>
        <taxon>Poaceae</taxon>
        <taxon>PACMAD clade</taxon>
        <taxon>Arundinoideae</taxon>
        <taxon>Arundineae</taxon>
        <taxon>Arundo</taxon>
    </lineage>
</organism>
<name>A0A0A9C291_ARUDO</name>